<gene>
    <name evidence="12" type="ORF">SAMN05216207_101444</name>
</gene>
<evidence type="ECO:0000313" key="12">
    <source>
        <dbReference type="EMBL" id="SFN43137.1"/>
    </source>
</evidence>
<dbReference type="AlphaFoldDB" id="A0A1I4YYX2"/>
<evidence type="ECO:0000256" key="9">
    <source>
        <dbReference type="RuleBase" id="RU362091"/>
    </source>
</evidence>
<feature type="transmembrane region" description="Helical" evidence="11">
    <location>
        <begin position="73"/>
        <end position="96"/>
    </location>
</feature>
<keyword evidence="4" id="KW-1003">Cell membrane</keyword>
<dbReference type="GO" id="GO:0015293">
    <property type="term" value="F:symporter activity"/>
    <property type="evidence" value="ECO:0007669"/>
    <property type="project" value="UniProtKB-KW"/>
</dbReference>
<dbReference type="PANTHER" id="PTHR48086:SF6">
    <property type="entry name" value="CATION_ACETATE SYMPORTER ACTP"/>
    <property type="match status" value="1"/>
</dbReference>
<keyword evidence="6" id="KW-0769">Symport</keyword>
<dbReference type="Proteomes" id="UP000199614">
    <property type="component" value="Unassembled WGS sequence"/>
</dbReference>
<feature type="transmembrane region" description="Helical" evidence="11">
    <location>
        <begin position="144"/>
        <end position="175"/>
    </location>
</feature>
<dbReference type="GO" id="GO:0015123">
    <property type="term" value="F:acetate transmembrane transporter activity"/>
    <property type="evidence" value="ECO:0007669"/>
    <property type="project" value="TreeGrafter"/>
</dbReference>
<proteinExistence type="inferred from homology"/>
<evidence type="ECO:0000256" key="8">
    <source>
        <dbReference type="ARBA" id="ARBA00023136"/>
    </source>
</evidence>
<feature type="compositionally biased region" description="Gly residues" evidence="10">
    <location>
        <begin position="628"/>
        <end position="637"/>
    </location>
</feature>
<dbReference type="Gene3D" id="1.20.1730.10">
    <property type="entry name" value="Sodium/glucose cotransporter"/>
    <property type="match status" value="1"/>
</dbReference>
<feature type="transmembrane region" description="Helical" evidence="11">
    <location>
        <begin position="304"/>
        <end position="326"/>
    </location>
</feature>
<feature type="transmembrane region" description="Helical" evidence="11">
    <location>
        <begin position="181"/>
        <end position="202"/>
    </location>
</feature>
<comment type="similarity">
    <text evidence="2 9">Belongs to the sodium:solute symporter (SSF) (TC 2.A.21) family.</text>
</comment>
<dbReference type="PANTHER" id="PTHR48086">
    <property type="entry name" value="SODIUM/PROLINE SYMPORTER-RELATED"/>
    <property type="match status" value="1"/>
</dbReference>
<keyword evidence="7 11" id="KW-1133">Transmembrane helix</keyword>
<evidence type="ECO:0000256" key="1">
    <source>
        <dbReference type="ARBA" id="ARBA00004651"/>
    </source>
</evidence>
<dbReference type="EMBL" id="FOUY01000014">
    <property type="protein sequence ID" value="SFN43137.1"/>
    <property type="molecule type" value="Genomic_DNA"/>
</dbReference>
<evidence type="ECO:0000256" key="2">
    <source>
        <dbReference type="ARBA" id="ARBA00006434"/>
    </source>
</evidence>
<feature type="compositionally biased region" description="Low complexity" evidence="10">
    <location>
        <begin position="606"/>
        <end position="627"/>
    </location>
</feature>
<evidence type="ECO:0000256" key="11">
    <source>
        <dbReference type="SAM" id="Phobius"/>
    </source>
</evidence>
<dbReference type="CDD" id="cd11480">
    <property type="entry name" value="SLC5sbd_u4"/>
    <property type="match status" value="1"/>
</dbReference>
<protein>
    <submittedName>
        <fullName evidence="12">Cation/acetate symporter</fullName>
    </submittedName>
</protein>
<feature type="transmembrane region" description="Helical" evidence="11">
    <location>
        <begin position="102"/>
        <end position="123"/>
    </location>
</feature>
<dbReference type="InterPro" id="IPR050277">
    <property type="entry name" value="Sodium:Solute_Symporter"/>
</dbReference>
<reference evidence="12 13" key="1">
    <citation type="submission" date="2016-10" db="EMBL/GenBank/DDBJ databases">
        <authorList>
            <person name="de Groot N.N."/>
        </authorList>
    </citation>
    <scope>NUCLEOTIDE SEQUENCE [LARGE SCALE GENOMIC DNA]</scope>
    <source>
        <strain evidence="12 13">CGMCC 4.1877</strain>
    </source>
</reference>
<accession>A0A1I4YYX2</accession>
<comment type="subcellular location">
    <subcellularLocation>
        <location evidence="1">Cell membrane</location>
        <topology evidence="1">Multi-pass membrane protein</topology>
    </subcellularLocation>
</comment>
<keyword evidence="13" id="KW-1185">Reference proteome</keyword>
<dbReference type="GO" id="GO:0006847">
    <property type="term" value="P:plasma membrane acetate transport"/>
    <property type="evidence" value="ECO:0007669"/>
    <property type="project" value="TreeGrafter"/>
</dbReference>
<keyword evidence="8 11" id="KW-0472">Membrane</keyword>
<keyword evidence="5 11" id="KW-0812">Transmembrane</keyword>
<dbReference type="Pfam" id="PF00474">
    <property type="entry name" value="SSF"/>
    <property type="match status" value="1"/>
</dbReference>
<feature type="transmembrane region" description="Helical" evidence="11">
    <location>
        <begin position="356"/>
        <end position="385"/>
    </location>
</feature>
<organism evidence="12 13">
    <name type="scientific">Pseudonocardia ammonioxydans</name>
    <dbReference type="NCBI Taxonomy" id="260086"/>
    <lineage>
        <taxon>Bacteria</taxon>
        <taxon>Bacillati</taxon>
        <taxon>Actinomycetota</taxon>
        <taxon>Actinomycetes</taxon>
        <taxon>Pseudonocardiales</taxon>
        <taxon>Pseudonocardiaceae</taxon>
        <taxon>Pseudonocardia</taxon>
    </lineage>
</organism>
<evidence type="ECO:0000256" key="4">
    <source>
        <dbReference type="ARBA" id="ARBA00022475"/>
    </source>
</evidence>
<dbReference type="PROSITE" id="PS50283">
    <property type="entry name" value="NA_SOLUT_SYMP_3"/>
    <property type="match status" value="1"/>
</dbReference>
<evidence type="ECO:0000256" key="6">
    <source>
        <dbReference type="ARBA" id="ARBA00022847"/>
    </source>
</evidence>
<evidence type="ECO:0000256" key="5">
    <source>
        <dbReference type="ARBA" id="ARBA00022692"/>
    </source>
</evidence>
<evidence type="ECO:0000256" key="10">
    <source>
        <dbReference type="SAM" id="MobiDB-lite"/>
    </source>
</evidence>
<evidence type="ECO:0000256" key="3">
    <source>
        <dbReference type="ARBA" id="ARBA00022448"/>
    </source>
</evidence>
<sequence>MSSVLVSSVLVSSVPAPPPGPVTGSAVGDPVLNVVVFAAFLLVVLVVVLRVARSGATRSSYYAGGHGFTGPENGLALSGDFLSAATFLGIVGAVAVSGPDGFGYAVAAFVAWLLALFFIAELIRNTGRYTLADVLTVRLRERPVRAAAATSAVVISTLYLLAQLAGAGGLVALLLDVTDRAGQAVVIAGVGGLMLVYVLIGGMTGTTWLQIAKAALLVGTGAVMAAYVLGITGLSLPKLFESAALRHPEGDAVLRPGLLYGGGALAQADLASLALGGVLGVAGLPHILMRFYTVPTARQARSSVTWAIWLIGGFFLLTLVIGYGAAAMVGPERILAAPGGVNSAAPLLALEIGGEIGLALVSAIAFATILAVVAGLTITAAAAFAHDVYANLIRRGTATAAEEIRVARRATLVIGVLGTAGGILANGQNIAFLVSLTFTAAASANLPTLLYSLFWRGFTTSGALWSMYGGLAVTVGLIVVSPAVSGTPTSMLPKLDFAVFPLTNPGLVSVPAGFLLGFLGSVLGRERPDRAAFARMSVRALTGAGVEHPVHGDPSMPPPAGRHRQSPFPVTGARRAADPGGPERPVIRPAAGSPADDSPTGRIADGPLVGPGAASLPAGPSPHRVAPGAGGRRGGSTGAFFQPVTPPGHGHRPADHRRGGGPAGPPPS</sequence>
<dbReference type="GO" id="GO:0005886">
    <property type="term" value="C:plasma membrane"/>
    <property type="evidence" value="ECO:0007669"/>
    <property type="project" value="UniProtKB-SubCell"/>
</dbReference>
<feature type="region of interest" description="Disordered" evidence="10">
    <location>
        <begin position="545"/>
        <end position="668"/>
    </location>
</feature>
<dbReference type="InterPro" id="IPR038377">
    <property type="entry name" value="Na/Glc_symporter_sf"/>
</dbReference>
<evidence type="ECO:0000256" key="7">
    <source>
        <dbReference type="ARBA" id="ARBA00022989"/>
    </source>
</evidence>
<name>A0A1I4YYX2_PSUAM</name>
<dbReference type="InterPro" id="IPR001734">
    <property type="entry name" value="Na/solute_symporter"/>
</dbReference>
<keyword evidence="3" id="KW-0813">Transport</keyword>
<dbReference type="STRING" id="260086.SAMN05216207_101444"/>
<feature type="transmembrane region" description="Helical" evidence="11">
    <location>
        <begin position="31"/>
        <end position="52"/>
    </location>
</feature>
<feature type="transmembrane region" description="Helical" evidence="11">
    <location>
        <begin position="406"/>
        <end position="424"/>
    </location>
</feature>
<feature type="transmembrane region" description="Helical" evidence="11">
    <location>
        <begin position="430"/>
        <end position="451"/>
    </location>
</feature>
<feature type="transmembrane region" description="Helical" evidence="11">
    <location>
        <begin position="270"/>
        <end position="292"/>
    </location>
</feature>
<feature type="transmembrane region" description="Helical" evidence="11">
    <location>
        <begin position="214"/>
        <end position="236"/>
    </location>
</feature>
<feature type="transmembrane region" description="Helical" evidence="11">
    <location>
        <begin position="504"/>
        <end position="523"/>
    </location>
</feature>
<feature type="transmembrane region" description="Helical" evidence="11">
    <location>
        <begin position="463"/>
        <end position="484"/>
    </location>
</feature>
<evidence type="ECO:0000313" key="13">
    <source>
        <dbReference type="Proteomes" id="UP000199614"/>
    </source>
</evidence>